<evidence type="ECO:0000313" key="7">
    <source>
        <dbReference type="EMBL" id="KAK3678475.1"/>
    </source>
</evidence>
<evidence type="ECO:0000256" key="2">
    <source>
        <dbReference type="ARBA" id="ARBA00022723"/>
    </source>
</evidence>
<evidence type="ECO:0000256" key="6">
    <source>
        <dbReference type="PIRSR" id="PIRSR602401-1"/>
    </source>
</evidence>
<evidence type="ECO:0000256" key="5">
    <source>
        <dbReference type="ARBA" id="ARBA00023033"/>
    </source>
</evidence>
<dbReference type="GO" id="GO:0020037">
    <property type="term" value="F:heme binding"/>
    <property type="evidence" value="ECO:0007669"/>
    <property type="project" value="InterPro"/>
</dbReference>
<protein>
    <recommendedName>
        <fullName evidence="9">Cytochrome P450</fullName>
    </recommendedName>
</protein>
<dbReference type="PANTHER" id="PTHR46300:SF2">
    <property type="entry name" value="CYTOCHROME P450 MONOOXYGENASE ALNH-RELATED"/>
    <property type="match status" value="1"/>
</dbReference>
<dbReference type="PRINTS" id="PR00385">
    <property type="entry name" value="P450"/>
</dbReference>
<comment type="caution">
    <text evidence="7">The sequence shown here is derived from an EMBL/GenBank/DDBJ whole genome shotgun (WGS) entry which is preliminary data.</text>
</comment>
<evidence type="ECO:0000313" key="8">
    <source>
        <dbReference type="Proteomes" id="UP001274830"/>
    </source>
</evidence>
<dbReference type="InterPro" id="IPR050364">
    <property type="entry name" value="Cytochrome_P450_fung"/>
</dbReference>
<evidence type="ECO:0000256" key="4">
    <source>
        <dbReference type="ARBA" id="ARBA00023004"/>
    </source>
</evidence>
<dbReference type="GO" id="GO:0005506">
    <property type="term" value="F:iron ion binding"/>
    <property type="evidence" value="ECO:0007669"/>
    <property type="project" value="InterPro"/>
</dbReference>
<dbReference type="InterPro" id="IPR001128">
    <property type="entry name" value="Cyt_P450"/>
</dbReference>
<dbReference type="PRINTS" id="PR00463">
    <property type="entry name" value="EP450I"/>
</dbReference>
<dbReference type="PANTHER" id="PTHR46300">
    <property type="entry name" value="P450, PUTATIVE (EUROFUNG)-RELATED-RELATED"/>
    <property type="match status" value="1"/>
</dbReference>
<dbReference type="AlphaFoldDB" id="A0AAE0WVS2"/>
<feature type="binding site" description="axial binding residue" evidence="6">
    <location>
        <position position="446"/>
    </location>
    <ligand>
        <name>heme</name>
        <dbReference type="ChEBI" id="CHEBI:30413"/>
    </ligand>
    <ligandPart>
        <name>Fe</name>
        <dbReference type="ChEBI" id="CHEBI:18248"/>
    </ligandPart>
</feature>
<dbReference type="Pfam" id="PF00067">
    <property type="entry name" value="p450"/>
    <property type="match status" value="1"/>
</dbReference>
<evidence type="ECO:0008006" key="9">
    <source>
        <dbReference type="Google" id="ProtNLM"/>
    </source>
</evidence>
<dbReference type="InterPro" id="IPR036396">
    <property type="entry name" value="Cyt_P450_sf"/>
</dbReference>
<organism evidence="7 8">
    <name type="scientific">Recurvomyces mirabilis</name>
    <dbReference type="NCBI Taxonomy" id="574656"/>
    <lineage>
        <taxon>Eukaryota</taxon>
        <taxon>Fungi</taxon>
        <taxon>Dikarya</taxon>
        <taxon>Ascomycota</taxon>
        <taxon>Pezizomycotina</taxon>
        <taxon>Dothideomycetes</taxon>
        <taxon>Dothideomycetidae</taxon>
        <taxon>Mycosphaerellales</taxon>
        <taxon>Teratosphaeriaceae</taxon>
        <taxon>Recurvomyces</taxon>
    </lineage>
</organism>
<dbReference type="InterPro" id="IPR002401">
    <property type="entry name" value="Cyt_P450_E_grp-I"/>
</dbReference>
<dbReference type="SUPFAM" id="SSF48264">
    <property type="entry name" value="Cytochrome P450"/>
    <property type="match status" value="1"/>
</dbReference>
<dbReference type="GO" id="GO:0016705">
    <property type="term" value="F:oxidoreductase activity, acting on paired donors, with incorporation or reduction of molecular oxygen"/>
    <property type="evidence" value="ECO:0007669"/>
    <property type="project" value="InterPro"/>
</dbReference>
<evidence type="ECO:0000256" key="1">
    <source>
        <dbReference type="ARBA" id="ARBA00010617"/>
    </source>
</evidence>
<gene>
    <name evidence="7" type="ORF">LTR78_001772</name>
</gene>
<reference evidence="7" key="1">
    <citation type="submission" date="2023-07" db="EMBL/GenBank/DDBJ databases">
        <title>Black Yeasts Isolated from many extreme environments.</title>
        <authorList>
            <person name="Coleine C."/>
            <person name="Stajich J.E."/>
            <person name="Selbmann L."/>
        </authorList>
    </citation>
    <scope>NUCLEOTIDE SEQUENCE</scope>
    <source>
        <strain evidence="7">CCFEE 5485</strain>
    </source>
</reference>
<comment type="similarity">
    <text evidence="1">Belongs to the cytochrome P450 family.</text>
</comment>
<evidence type="ECO:0000256" key="3">
    <source>
        <dbReference type="ARBA" id="ARBA00023002"/>
    </source>
</evidence>
<dbReference type="CDD" id="cd11065">
    <property type="entry name" value="CYP64-like"/>
    <property type="match status" value="1"/>
</dbReference>
<keyword evidence="4 6" id="KW-0408">Iron</keyword>
<sequence>MVLFSSSNVLLLLGFFAVSSLFLLTKAWKIGSRPVDIPPGPPTIPIFGNLHQMPIDKPHLQLQKWAQEYGPVYSIILGTTTMIVLSSDEAVKDLLDKRSGNYSDRPDMYIGQTIASGGLRLVVMRYGKFWRMIHKTIHNILNIRAAVNYVPYQDLENKIMLQGIIDEPDAFLDHIRRYTFSLSTQIIFGYRAPSTQDPNLQQLFWSFERWGKLAGSASAQIADLFPILQSIPAALSPPVRTARWLHEKEKFLYVRLWMRAKKGVSDGTGHPCFCNDLFRAQETEGFDDAQAGYISGSLLEAGSDTTAAILYGFILAMIIHPDVQNKVKAEVDKVVGPERLPTIEDYENLPYVRCCIKEAMRWMPTVILGVPHAAVNEDTYKGWRIPAGATVINNVWSIHMDPKRSPDPRTYKPERFASDTRSLYESATGEASQRDNYVFGAGRRLCQGIHIAERSLALGVSRLMWSFDISPATDPQTGEPAKYDGDDLVGGITVEPRHYKCNFKIRSIQKDKIIRRAVEKDAADFLDSRTGQWRKTPDGMAFSTWVPEEVKF</sequence>
<comment type="cofactor">
    <cofactor evidence="6">
        <name>heme</name>
        <dbReference type="ChEBI" id="CHEBI:30413"/>
    </cofactor>
</comment>
<dbReference type="GO" id="GO:0004497">
    <property type="term" value="F:monooxygenase activity"/>
    <property type="evidence" value="ECO:0007669"/>
    <property type="project" value="UniProtKB-KW"/>
</dbReference>
<dbReference type="Gene3D" id="1.10.630.10">
    <property type="entry name" value="Cytochrome P450"/>
    <property type="match status" value="1"/>
</dbReference>
<keyword evidence="6" id="KW-0349">Heme</keyword>
<proteinExistence type="inferred from homology"/>
<dbReference type="EMBL" id="JAUTXT010000004">
    <property type="protein sequence ID" value="KAK3678475.1"/>
    <property type="molecule type" value="Genomic_DNA"/>
</dbReference>
<keyword evidence="8" id="KW-1185">Reference proteome</keyword>
<keyword evidence="2 6" id="KW-0479">Metal-binding</keyword>
<name>A0AAE0WVS2_9PEZI</name>
<keyword evidence="5" id="KW-0503">Monooxygenase</keyword>
<accession>A0AAE0WVS2</accession>
<keyword evidence="3" id="KW-0560">Oxidoreductase</keyword>
<dbReference type="Proteomes" id="UP001274830">
    <property type="component" value="Unassembled WGS sequence"/>
</dbReference>